<evidence type="ECO:0000256" key="1">
    <source>
        <dbReference type="SAM" id="MobiDB-lite"/>
    </source>
</evidence>
<organism evidence="2 3">
    <name type="scientific">Perca flavescens</name>
    <name type="common">American yellow perch</name>
    <name type="synonym">Morone flavescens</name>
    <dbReference type="NCBI Taxonomy" id="8167"/>
    <lineage>
        <taxon>Eukaryota</taxon>
        <taxon>Metazoa</taxon>
        <taxon>Chordata</taxon>
        <taxon>Craniata</taxon>
        <taxon>Vertebrata</taxon>
        <taxon>Euteleostomi</taxon>
        <taxon>Actinopterygii</taxon>
        <taxon>Neopterygii</taxon>
        <taxon>Teleostei</taxon>
        <taxon>Neoteleostei</taxon>
        <taxon>Acanthomorphata</taxon>
        <taxon>Eupercaria</taxon>
        <taxon>Perciformes</taxon>
        <taxon>Percoidei</taxon>
        <taxon>Percidae</taxon>
        <taxon>Percinae</taxon>
        <taxon>Perca</taxon>
    </lineage>
</organism>
<evidence type="ECO:0000313" key="3">
    <source>
        <dbReference type="Proteomes" id="UP000295070"/>
    </source>
</evidence>
<keyword evidence="3" id="KW-1185">Reference proteome</keyword>
<reference evidence="2 3" key="1">
    <citation type="submission" date="2019-01" db="EMBL/GenBank/DDBJ databases">
        <title>A chromosome-scale genome assembly of the yellow perch, Perca flavescens.</title>
        <authorList>
            <person name="Feron R."/>
            <person name="Morvezen R."/>
            <person name="Bestin A."/>
            <person name="Haffray P."/>
            <person name="Klopp C."/>
            <person name="Zahm M."/>
            <person name="Cabau C."/>
            <person name="Roques C."/>
            <person name="Donnadieu C."/>
            <person name="Bouchez O."/>
            <person name="Christie M."/>
            <person name="Larson W."/>
            <person name="Guiguen Y."/>
        </authorList>
    </citation>
    <scope>NUCLEOTIDE SEQUENCE [LARGE SCALE GENOMIC DNA]</scope>
    <source>
        <strain evidence="2">YP-PL-M2</strain>
        <tissue evidence="2">Blood</tissue>
    </source>
</reference>
<accession>A0A484CTT8</accession>
<feature type="region of interest" description="Disordered" evidence="1">
    <location>
        <begin position="72"/>
        <end position="93"/>
    </location>
</feature>
<proteinExistence type="predicted"/>
<comment type="caution">
    <text evidence="2">The sequence shown here is derived from an EMBL/GenBank/DDBJ whole genome shotgun (WGS) entry which is preliminary data.</text>
</comment>
<evidence type="ECO:0000313" key="2">
    <source>
        <dbReference type="EMBL" id="TDH05094.1"/>
    </source>
</evidence>
<dbReference type="Proteomes" id="UP000295070">
    <property type="component" value="Chromosome 13"/>
</dbReference>
<name>A0A484CTT8_PERFV</name>
<sequence length="93" mass="10010">MDSLGQKSVSSGSVLCAGGLRRHRSRWLSWKPVSSLWLHGKEEEEGGAPSIITTGHLCFIVRAAADAETIADGAISPPHPKKSSMSWARFHAD</sequence>
<protein>
    <submittedName>
        <fullName evidence="2">Uncharacterized protein</fullName>
    </submittedName>
</protein>
<gene>
    <name evidence="2" type="ORF">EPR50_G00139930</name>
</gene>
<dbReference type="AlphaFoldDB" id="A0A484CTT8"/>
<dbReference type="EMBL" id="SCKG01000013">
    <property type="protein sequence ID" value="TDH05094.1"/>
    <property type="molecule type" value="Genomic_DNA"/>
</dbReference>